<dbReference type="GO" id="GO:0006355">
    <property type="term" value="P:regulation of DNA-templated transcription"/>
    <property type="evidence" value="ECO:0007669"/>
    <property type="project" value="UniProtKB-ARBA"/>
</dbReference>
<evidence type="ECO:0000313" key="3">
    <source>
        <dbReference type="Proteomes" id="UP000235659"/>
    </source>
</evidence>
<accession>A0A2N7WD26</accession>
<dbReference type="InterPro" id="IPR011991">
    <property type="entry name" value="ArsR-like_HTH"/>
</dbReference>
<dbReference type="AlphaFoldDB" id="A0A2N7WD26"/>
<organism evidence="1 4">
    <name type="scientific">Paraburkholderia rhynchosiae</name>
    <dbReference type="NCBI Taxonomy" id="487049"/>
    <lineage>
        <taxon>Bacteria</taxon>
        <taxon>Pseudomonadati</taxon>
        <taxon>Pseudomonadota</taxon>
        <taxon>Betaproteobacteria</taxon>
        <taxon>Burkholderiales</taxon>
        <taxon>Burkholderiaceae</taxon>
        <taxon>Paraburkholderia</taxon>
    </lineage>
</organism>
<dbReference type="EMBL" id="CADIJZ010000069">
    <property type="protein sequence ID" value="CAB3744267.1"/>
    <property type="molecule type" value="Genomic_DNA"/>
</dbReference>
<dbReference type="CDD" id="cd00090">
    <property type="entry name" value="HTH_ARSR"/>
    <property type="match status" value="1"/>
</dbReference>
<evidence type="ECO:0000313" key="4">
    <source>
        <dbReference type="Proteomes" id="UP000494205"/>
    </source>
</evidence>
<evidence type="ECO:0000313" key="1">
    <source>
        <dbReference type="EMBL" id="CAB3744267.1"/>
    </source>
</evidence>
<keyword evidence="3" id="KW-1185">Reference proteome</keyword>
<gene>
    <name evidence="2" type="ORF">C0Z16_25085</name>
    <name evidence="1" type="ORF">LMG27174_07145</name>
</gene>
<reference evidence="2 3" key="1">
    <citation type="submission" date="2018-01" db="EMBL/GenBank/DDBJ databases">
        <title>Whole genome analyses suggest that Burkholderia sensu lato contains two further novel genera in the rhizoxinica-symbiotica group Mycetohabitans gen. nov., and Trinickia gen. nov.: implications for the evolution of diazotrophy and nodulation in the Burkholderiaceae.</title>
        <authorList>
            <person name="Estrada-de los Santos P."/>
            <person name="Palmer M."/>
            <person name="Chavez-Ramirez B."/>
            <person name="Beukes C."/>
            <person name="Steenkamp E.T."/>
            <person name="Hirsch A.M."/>
            <person name="Manyaka P."/>
            <person name="Maluk M."/>
            <person name="Lafos M."/>
            <person name="Crook M."/>
            <person name="Gross E."/>
            <person name="Simon M.F."/>
            <person name="Bueno dos Reis Junior F."/>
            <person name="Poole P.S."/>
            <person name="Venter S.N."/>
            <person name="James E.K."/>
        </authorList>
    </citation>
    <scope>NUCLEOTIDE SEQUENCE [LARGE SCALE GENOMIC DNA]</scope>
    <source>
        <strain evidence="2 3">WSM 3937</strain>
    </source>
</reference>
<dbReference type="EMBL" id="PNXY01000021">
    <property type="protein sequence ID" value="PMS27303.1"/>
    <property type="molecule type" value="Genomic_DNA"/>
</dbReference>
<dbReference type="Proteomes" id="UP000494205">
    <property type="component" value="Unassembled WGS sequence"/>
</dbReference>
<dbReference type="Proteomes" id="UP000235659">
    <property type="component" value="Unassembled WGS sequence"/>
</dbReference>
<proteinExistence type="predicted"/>
<reference evidence="1 4" key="2">
    <citation type="submission" date="2020-04" db="EMBL/GenBank/DDBJ databases">
        <authorList>
            <person name="De Canck E."/>
        </authorList>
    </citation>
    <scope>NUCLEOTIDE SEQUENCE [LARGE SCALE GENOMIC DNA]</scope>
    <source>
        <strain evidence="1 4">LMG 27174</strain>
    </source>
</reference>
<sequence>MANPVIRTRILEMLRSADFTVVALADRLAVSYNSAAKAIARAREEGEVHVCGYGAYTAAIYRLGAGDDVTRPAPDPVAPDDEQYDAANTRDATVHRVDLPLYFELDGGLLPGVRHFACDRLRATMSVSSCGARWEKANSTDVDADRFHTCRRCSSGAAHAGRVDHNPSQLQGMTICGRCHTGVPRLIGKHLCISCYNRARELRIGKNSKGTAPRKLARLDQRAITYRAGGVVKTRALSETVDTVELIVAVLRDEERTPQFGWHAPAAMDWLLDDDLYDRAIGNTVEVADIAAVADSVQEHTVVPIVASPAADMVVPVPAAIDAVQGHPAADVDPLQVLRDAVAQLEHDAQVCAPTTSRRAPKGQWQQQRREVRVGRVTAGLLRAVGALPPTAVVSVPMTTPFYMADLFAD</sequence>
<evidence type="ECO:0000313" key="2">
    <source>
        <dbReference type="EMBL" id="PMS27303.1"/>
    </source>
</evidence>
<name>A0A2N7WD26_9BURK</name>
<protein>
    <submittedName>
        <fullName evidence="1">Uncharacterized protein</fullName>
    </submittedName>
</protein>